<dbReference type="Pfam" id="PF00939">
    <property type="entry name" value="Na_sulph_symp"/>
    <property type="match status" value="1"/>
</dbReference>
<feature type="transmembrane region" description="Helical" evidence="6">
    <location>
        <begin position="295"/>
        <end position="316"/>
    </location>
</feature>
<proteinExistence type="inferred from homology"/>
<gene>
    <name evidence="7" type="ORF">MNB_SV-5-1434</name>
</gene>
<keyword evidence="3 6" id="KW-0812">Transmembrane</keyword>
<dbReference type="InterPro" id="IPR001898">
    <property type="entry name" value="SLC13A/DASS"/>
</dbReference>
<keyword evidence="4 6" id="KW-1133">Transmembrane helix</keyword>
<protein>
    <submittedName>
        <fullName evidence="7">2-oxoglutarate/malate translocator</fullName>
    </submittedName>
</protein>
<evidence type="ECO:0000256" key="4">
    <source>
        <dbReference type="ARBA" id="ARBA00022989"/>
    </source>
</evidence>
<keyword evidence="5 6" id="KW-0472">Membrane</keyword>
<dbReference type="NCBIfam" id="TIGR00785">
    <property type="entry name" value="dass"/>
    <property type="match status" value="1"/>
</dbReference>
<sequence>MKKEVKVIPLIGIFVVATIAWFMRPETIDVNSWHTLVIFLSTIMGIVLNVMPIGAVGLLGITAFAVTGAAGAASSKEAIMDALSGFDSYLIWLIVVAFFIAKGFIKTGFGKRIALVMVKYFGKRTLGLVYGLSIADLILAPATPSNTARCGGVIYPIANSLAQSFKSFPGDESRKKMGSYLITSIGNVNDITATMFITAYAANPLILSLAGDFGVNLSWGGWFMAAIGPALVSLILVPIVLFFIMKPEITKTPEAAQFAKDELAKMGKISRDEIVMCITFIGVLVLWIFGKNLGIHSTTTALIGLSSLIITGVLTWDDVKGEKAAWDTLIWFSALLMMASFLNSLGFTKWFGSAVGDELLFLNSFHWIIILIVLNAVYTYTHYFFASGTAQVAALYAVFLGVGIKLGIPVYPLALMLGFTSSLYCSLTQYAHARGPILFGSGYVSTKEWWSAGFIVNLLNQAIFIVVGLAWWKFIGLY</sequence>
<feature type="transmembrane region" description="Helical" evidence="6">
    <location>
        <begin position="393"/>
        <end position="414"/>
    </location>
</feature>
<comment type="subcellular location">
    <subcellularLocation>
        <location evidence="1">Membrane</location>
        <topology evidence="1">Multi-pass membrane protein</topology>
    </subcellularLocation>
</comment>
<dbReference type="PIRSF" id="PIRSF002457">
    <property type="entry name" value="DASS"/>
    <property type="match status" value="1"/>
</dbReference>
<reference evidence="7" key="1">
    <citation type="submission" date="2016-10" db="EMBL/GenBank/DDBJ databases">
        <authorList>
            <person name="de Groot N.N."/>
        </authorList>
    </citation>
    <scope>NUCLEOTIDE SEQUENCE</scope>
</reference>
<feature type="transmembrane region" description="Helical" evidence="6">
    <location>
        <begin position="7"/>
        <end position="24"/>
    </location>
</feature>
<accession>A0A1W1EFG2</accession>
<dbReference type="InterPro" id="IPR030676">
    <property type="entry name" value="CitT-rel"/>
</dbReference>
<dbReference type="PANTHER" id="PTHR42826">
    <property type="entry name" value="DICARBOXYLATE TRANSPORTER 2.1, CHLOROPLASTIC"/>
    <property type="match status" value="1"/>
</dbReference>
<comment type="similarity">
    <text evidence="2">Belongs to the SLC13A/DASS transporter (TC 2.A.47) family. DIT1 subfamily.</text>
</comment>
<feature type="transmembrane region" description="Helical" evidence="6">
    <location>
        <begin position="273"/>
        <end position="289"/>
    </location>
</feature>
<feature type="transmembrane region" description="Helical" evidence="6">
    <location>
        <begin position="180"/>
        <end position="202"/>
    </location>
</feature>
<evidence type="ECO:0000256" key="5">
    <source>
        <dbReference type="ARBA" id="ARBA00023136"/>
    </source>
</evidence>
<feature type="transmembrane region" description="Helical" evidence="6">
    <location>
        <begin position="30"/>
        <end position="48"/>
    </location>
</feature>
<feature type="transmembrane region" description="Helical" evidence="6">
    <location>
        <begin position="359"/>
        <end position="381"/>
    </location>
</feature>
<dbReference type="AlphaFoldDB" id="A0A1W1EFG2"/>
<feature type="transmembrane region" description="Helical" evidence="6">
    <location>
        <begin position="449"/>
        <end position="472"/>
    </location>
</feature>
<evidence type="ECO:0000256" key="6">
    <source>
        <dbReference type="SAM" id="Phobius"/>
    </source>
</evidence>
<organism evidence="7">
    <name type="scientific">hydrothermal vent metagenome</name>
    <dbReference type="NCBI Taxonomy" id="652676"/>
    <lineage>
        <taxon>unclassified sequences</taxon>
        <taxon>metagenomes</taxon>
        <taxon>ecological metagenomes</taxon>
    </lineage>
</organism>
<feature type="transmembrane region" description="Helical" evidence="6">
    <location>
        <begin position="328"/>
        <end position="347"/>
    </location>
</feature>
<evidence type="ECO:0000313" key="7">
    <source>
        <dbReference type="EMBL" id="SFZ98761.1"/>
    </source>
</evidence>
<dbReference type="GO" id="GO:0022857">
    <property type="term" value="F:transmembrane transporter activity"/>
    <property type="evidence" value="ECO:0007669"/>
    <property type="project" value="InterPro"/>
</dbReference>
<evidence type="ECO:0000256" key="2">
    <source>
        <dbReference type="ARBA" id="ARBA00007349"/>
    </source>
</evidence>
<evidence type="ECO:0000256" key="1">
    <source>
        <dbReference type="ARBA" id="ARBA00004141"/>
    </source>
</evidence>
<dbReference type="EMBL" id="FPKX01000060">
    <property type="protein sequence ID" value="SFZ98761.1"/>
    <property type="molecule type" value="Genomic_DNA"/>
</dbReference>
<feature type="transmembrane region" description="Helical" evidence="6">
    <location>
        <begin position="55"/>
        <end position="74"/>
    </location>
</feature>
<name>A0A1W1EFG2_9ZZZZ</name>
<dbReference type="GO" id="GO:0016020">
    <property type="term" value="C:membrane"/>
    <property type="evidence" value="ECO:0007669"/>
    <property type="project" value="UniProtKB-SubCell"/>
</dbReference>
<feature type="transmembrane region" description="Helical" evidence="6">
    <location>
        <begin position="86"/>
        <end position="105"/>
    </location>
</feature>
<feature type="transmembrane region" description="Helical" evidence="6">
    <location>
        <begin position="222"/>
        <end position="244"/>
    </location>
</feature>
<evidence type="ECO:0000256" key="3">
    <source>
        <dbReference type="ARBA" id="ARBA00022692"/>
    </source>
</evidence>